<dbReference type="EMBL" id="JAGQKY010000223">
    <property type="protein sequence ID" value="MCA9397981.1"/>
    <property type="molecule type" value="Genomic_DNA"/>
</dbReference>
<protein>
    <submittedName>
        <fullName evidence="2">Uncharacterized protein</fullName>
    </submittedName>
</protein>
<reference evidence="2" key="1">
    <citation type="submission" date="2020-04" db="EMBL/GenBank/DDBJ databases">
        <authorList>
            <person name="Zhang T."/>
        </authorList>
    </citation>
    <scope>NUCLEOTIDE SEQUENCE</scope>
    <source>
        <strain evidence="2">HKST-UBA02</strain>
    </source>
</reference>
<accession>A0A955LWL2</accession>
<comment type="caution">
    <text evidence="2">The sequence shown here is derived from an EMBL/GenBank/DDBJ whole genome shotgun (WGS) entry which is preliminary data.</text>
</comment>
<keyword evidence="1" id="KW-1133">Transmembrane helix</keyword>
<feature type="transmembrane region" description="Helical" evidence="1">
    <location>
        <begin position="6"/>
        <end position="27"/>
    </location>
</feature>
<keyword evidence="1" id="KW-0472">Membrane</keyword>
<keyword evidence="1" id="KW-0812">Transmembrane</keyword>
<dbReference type="AlphaFoldDB" id="A0A955LWL2"/>
<evidence type="ECO:0000313" key="3">
    <source>
        <dbReference type="Proteomes" id="UP000699691"/>
    </source>
</evidence>
<sequence>QTPIGFVALVIVPATIIIWEELKLIGAEVASFAKSKKKNAAVLVFFVVLGLTGSTYAQLADTEVSAKNTLAASNDFGTIVPLYQSNSYTCASGATTTIDQFGTVSINPGNSRLFLTVNLEDATPNATYDIWINQNPGACPLSSPSFSTAMSTDSNGNATKTFQYDKNSSATSFWISAVGGGQVLRSLAVN</sequence>
<feature type="transmembrane region" description="Helical" evidence="1">
    <location>
        <begin position="39"/>
        <end position="59"/>
    </location>
</feature>
<name>A0A955LWL2_UNCKA</name>
<feature type="non-terminal residue" evidence="2">
    <location>
        <position position="1"/>
    </location>
</feature>
<gene>
    <name evidence="2" type="ORF">KC573_04060</name>
</gene>
<dbReference type="Proteomes" id="UP000699691">
    <property type="component" value="Unassembled WGS sequence"/>
</dbReference>
<evidence type="ECO:0000256" key="1">
    <source>
        <dbReference type="SAM" id="Phobius"/>
    </source>
</evidence>
<proteinExistence type="predicted"/>
<organism evidence="2 3">
    <name type="scientific">candidate division WWE3 bacterium</name>
    <dbReference type="NCBI Taxonomy" id="2053526"/>
    <lineage>
        <taxon>Bacteria</taxon>
        <taxon>Katanobacteria</taxon>
    </lineage>
</organism>
<evidence type="ECO:0000313" key="2">
    <source>
        <dbReference type="EMBL" id="MCA9397981.1"/>
    </source>
</evidence>
<reference evidence="2" key="2">
    <citation type="journal article" date="2021" name="Microbiome">
        <title>Successional dynamics and alternative stable states in a saline activated sludge microbial community over 9 years.</title>
        <authorList>
            <person name="Wang Y."/>
            <person name="Ye J."/>
            <person name="Ju F."/>
            <person name="Liu L."/>
            <person name="Boyd J.A."/>
            <person name="Deng Y."/>
            <person name="Parks D.H."/>
            <person name="Jiang X."/>
            <person name="Yin X."/>
            <person name="Woodcroft B.J."/>
            <person name="Tyson G.W."/>
            <person name="Hugenholtz P."/>
            <person name="Polz M.F."/>
            <person name="Zhang T."/>
        </authorList>
    </citation>
    <scope>NUCLEOTIDE SEQUENCE</scope>
    <source>
        <strain evidence="2">HKST-UBA02</strain>
    </source>
</reference>